<dbReference type="InterPro" id="IPR020103">
    <property type="entry name" value="PsdUridine_synth_cat_dom_sf"/>
</dbReference>
<dbReference type="PANTHER" id="PTHR11142">
    <property type="entry name" value="PSEUDOURIDYLATE SYNTHASE"/>
    <property type="match status" value="1"/>
</dbReference>
<evidence type="ECO:0000256" key="2">
    <source>
        <dbReference type="ARBA" id="ARBA00022694"/>
    </source>
</evidence>
<comment type="similarity">
    <text evidence="1 4">Belongs to the tRNA pseudouridine synthase TruA family.</text>
</comment>
<protein>
    <recommendedName>
        <fullName evidence="4">tRNA pseudouridine synthase</fullName>
        <ecNumber evidence="4">5.4.99.12</ecNumber>
    </recommendedName>
</protein>
<dbReference type="InterPro" id="IPR020094">
    <property type="entry name" value="TruA/RsuA/RluB/E/F_N"/>
</dbReference>
<dbReference type="InterPro" id="IPR020097">
    <property type="entry name" value="PsdUridine_synth_TruA_a/b_dom"/>
</dbReference>
<dbReference type="Gene3D" id="3.30.70.660">
    <property type="entry name" value="Pseudouridine synthase I, catalytic domain, C-terminal subdomain"/>
    <property type="match status" value="1"/>
</dbReference>
<evidence type="ECO:0000256" key="1">
    <source>
        <dbReference type="ARBA" id="ARBA00009375"/>
    </source>
</evidence>
<keyword evidence="2 4" id="KW-0819">tRNA processing</keyword>
<comment type="catalytic activity">
    <reaction evidence="4">
        <text>uridine(38/39/40) in tRNA = pseudouridine(38/39/40) in tRNA</text>
        <dbReference type="Rhea" id="RHEA:22376"/>
        <dbReference type="Rhea" id="RHEA-COMP:10085"/>
        <dbReference type="Rhea" id="RHEA-COMP:10087"/>
        <dbReference type="ChEBI" id="CHEBI:65314"/>
        <dbReference type="ChEBI" id="CHEBI:65315"/>
        <dbReference type="EC" id="5.4.99.12"/>
    </reaction>
</comment>
<dbReference type="InterPro" id="IPR001406">
    <property type="entry name" value="PsdUridine_synth_TruA"/>
</dbReference>
<dbReference type="HAMAP" id="MF_00171">
    <property type="entry name" value="TruA"/>
    <property type="match status" value="1"/>
</dbReference>
<proteinExistence type="inferred from homology"/>
<evidence type="ECO:0000256" key="5">
    <source>
        <dbReference type="SAM" id="MobiDB-lite"/>
    </source>
</evidence>
<dbReference type="SUPFAM" id="SSF55120">
    <property type="entry name" value="Pseudouridine synthase"/>
    <property type="match status" value="1"/>
</dbReference>
<dbReference type="Gene3D" id="3.30.70.580">
    <property type="entry name" value="Pseudouridine synthase I, catalytic domain, N-terminal subdomain"/>
    <property type="match status" value="1"/>
</dbReference>
<evidence type="ECO:0000313" key="8">
    <source>
        <dbReference type="Proteomes" id="UP001412067"/>
    </source>
</evidence>
<dbReference type="Pfam" id="PF01416">
    <property type="entry name" value="PseudoU_synth_1"/>
    <property type="match status" value="2"/>
</dbReference>
<dbReference type="NCBIfam" id="TIGR00071">
    <property type="entry name" value="hisT_truA"/>
    <property type="match status" value="1"/>
</dbReference>
<feature type="compositionally biased region" description="Polar residues" evidence="5">
    <location>
        <begin position="59"/>
        <end position="72"/>
    </location>
</feature>
<evidence type="ECO:0000256" key="4">
    <source>
        <dbReference type="RuleBase" id="RU003792"/>
    </source>
</evidence>
<dbReference type="EMBL" id="JBBWWR010000020">
    <property type="protein sequence ID" value="KAK8939569.1"/>
    <property type="molecule type" value="Genomic_DNA"/>
</dbReference>
<keyword evidence="8" id="KW-1185">Reference proteome</keyword>
<dbReference type="CDD" id="cd02570">
    <property type="entry name" value="PseudoU_synth_EcTruA"/>
    <property type="match status" value="1"/>
</dbReference>
<dbReference type="Proteomes" id="UP001412067">
    <property type="component" value="Unassembled WGS sequence"/>
</dbReference>
<dbReference type="PANTHER" id="PTHR11142:SF0">
    <property type="entry name" value="TRNA PSEUDOURIDINE SYNTHASE-LIKE 1"/>
    <property type="match status" value="1"/>
</dbReference>
<evidence type="ECO:0000313" key="7">
    <source>
        <dbReference type="EMBL" id="KAK8939569.1"/>
    </source>
</evidence>
<accession>A0ABR2LEX8</accession>
<keyword evidence="3 4" id="KW-0413">Isomerase</keyword>
<gene>
    <name evidence="7" type="ORF">KSP40_PGU018633</name>
</gene>
<sequence>MNRRLRTCEGKEVAARDAAVTVEVAEGRMIFLNFKELAPVRSFSPPIEVCRGRAPSPPNATKATTKGADNSGSTFEAHRAVCASSEIISSPPSKGTSFSGTHTSSDLVGIFALFSILVSSPGRRCTAGCFFRRFIRKAVFEASLSEEEAILPATPKKHVMVMTPLFIDIRGWQYQESPPSIQCLIEKALARFTKLDRKQLCLVGASRTDAGVHAWGQVAHFVTPFPFDGLESLHAALNGLLPSDIRVREIRAVPPEFHARFSTISKLYHYKIYNNPVMDPFQSHYAYHCAYKLNPIAMREAASYFVGRHDFTSFANSSCNNGIPNPVKEIFRFHVEEMHHVLQVEVEGTGFLYRQVRNMVALLIEIGREAQPPHAVPDILAARDRRELAKVAMSAPPHGLCLVSVNYSEDVLKAPEGFPAVSLGRHRTVSDALTS</sequence>
<feature type="domain" description="Pseudouridine synthase I TruA alpha/beta" evidence="6">
    <location>
        <begin position="173"/>
        <end position="261"/>
    </location>
</feature>
<name>A0ABR2LEX8_9ASPA</name>
<evidence type="ECO:0000259" key="6">
    <source>
        <dbReference type="Pfam" id="PF01416"/>
    </source>
</evidence>
<dbReference type="EC" id="5.4.99.12" evidence="4"/>
<feature type="domain" description="Pseudouridine synthase I TruA alpha/beta" evidence="6">
    <location>
        <begin position="301"/>
        <end position="408"/>
    </location>
</feature>
<evidence type="ECO:0000256" key="3">
    <source>
        <dbReference type="ARBA" id="ARBA00023235"/>
    </source>
</evidence>
<organism evidence="7 8">
    <name type="scientific">Platanthera guangdongensis</name>
    <dbReference type="NCBI Taxonomy" id="2320717"/>
    <lineage>
        <taxon>Eukaryota</taxon>
        <taxon>Viridiplantae</taxon>
        <taxon>Streptophyta</taxon>
        <taxon>Embryophyta</taxon>
        <taxon>Tracheophyta</taxon>
        <taxon>Spermatophyta</taxon>
        <taxon>Magnoliopsida</taxon>
        <taxon>Liliopsida</taxon>
        <taxon>Asparagales</taxon>
        <taxon>Orchidaceae</taxon>
        <taxon>Orchidoideae</taxon>
        <taxon>Orchideae</taxon>
        <taxon>Orchidinae</taxon>
        <taxon>Platanthera</taxon>
    </lineage>
</organism>
<reference evidence="7 8" key="1">
    <citation type="journal article" date="2022" name="Nat. Plants">
        <title>Genomes of leafy and leafless Platanthera orchids illuminate the evolution of mycoheterotrophy.</title>
        <authorList>
            <person name="Li M.H."/>
            <person name="Liu K.W."/>
            <person name="Li Z."/>
            <person name="Lu H.C."/>
            <person name="Ye Q.L."/>
            <person name="Zhang D."/>
            <person name="Wang J.Y."/>
            <person name="Li Y.F."/>
            <person name="Zhong Z.M."/>
            <person name="Liu X."/>
            <person name="Yu X."/>
            <person name="Liu D.K."/>
            <person name="Tu X.D."/>
            <person name="Liu B."/>
            <person name="Hao Y."/>
            <person name="Liao X.Y."/>
            <person name="Jiang Y.T."/>
            <person name="Sun W.H."/>
            <person name="Chen J."/>
            <person name="Chen Y.Q."/>
            <person name="Ai Y."/>
            <person name="Zhai J.W."/>
            <person name="Wu S.S."/>
            <person name="Zhou Z."/>
            <person name="Hsiao Y.Y."/>
            <person name="Wu W.L."/>
            <person name="Chen Y.Y."/>
            <person name="Lin Y.F."/>
            <person name="Hsu J.L."/>
            <person name="Li C.Y."/>
            <person name="Wang Z.W."/>
            <person name="Zhao X."/>
            <person name="Zhong W.Y."/>
            <person name="Ma X.K."/>
            <person name="Ma L."/>
            <person name="Huang J."/>
            <person name="Chen G.Z."/>
            <person name="Huang M.Z."/>
            <person name="Huang L."/>
            <person name="Peng D.H."/>
            <person name="Luo Y.B."/>
            <person name="Zou S.Q."/>
            <person name="Chen S.P."/>
            <person name="Lan S."/>
            <person name="Tsai W.C."/>
            <person name="Van de Peer Y."/>
            <person name="Liu Z.J."/>
        </authorList>
    </citation>
    <scope>NUCLEOTIDE SEQUENCE [LARGE SCALE GENOMIC DNA]</scope>
    <source>
        <strain evidence="7">Lor288</strain>
    </source>
</reference>
<feature type="region of interest" description="Disordered" evidence="5">
    <location>
        <begin position="51"/>
        <end position="72"/>
    </location>
</feature>
<comment type="caution">
    <text evidence="7">The sequence shown here is derived from an EMBL/GenBank/DDBJ whole genome shotgun (WGS) entry which is preliminary data.</text>
</comment>
<dbReference type="InterPro" id="IPR020095">
    <property type="entry name" value="PsdUridine_synth_TruA_C"/>
</dbReference>